<dbReference type="Gene3D" id="3.40.50.2300">
    <property type="match status" value="1"/>
</dbReference>
<sequence>MNVTKSPASRVLQTVVPVAGLSRTETIAAVLGTDPIPPEAAFGEGFALDTRYVNPEIEVIATHHPGDASIAFKDPNWGAATARQALDQKTGSNADA</sequence>
<reference evidence="1" key="1">
    <citation type="submission" date="2019-09" db="EMBL/GenBank/DDBJ databases">
        <title>Characterisation of the sponge microbiome using genome-centric metagenomics.</title>
        <authorList>
            <person name="Engelberts J.P."/>
            <person name="Robbins S.J."/>
            <person name="De Goeij J.M."/>
            <person name="Aranda M."/>
            <person name="Bell S.C."/>
            <person name="Webster N.S."/>
        </authorList>
    </citation>
    <scope>NUCLEOTIDE SEQUENCE</scope>
    <source>
        <strain evidence="1">SB0662_bin_9</strain>
    </source>
</reference>
<comment type="caution">
    <text evidence="1">The sequence shown here is derived from an EMBL/GenBank/DDBJ whole genome shotgun (WGS) entry which is preliminary data.</text>
</comment>
<organism evidence="1">
    <name type="scientific">Caldilineaceae bacterium SB0662_bin_9</name>
    <dbReference type="NCBI Taxonomy" id="2605258"/>
    <lineage>
        <taxon>Bacteria</taxon>
        <taxon>Bacillati</taxon>
        <taxon>Chloroflexota</taxon>
        <taxon>Caldilineae</taxon>
        <taxon>Caldilineales</taxon>
        <taxon>Caldilineaceae</taxon>
    </lineage>
</organism>
<protein>
    <submittedName>
        <fullName evidence="1">Uncharacterized protein</fullName>
    </submittedName>
</protein>
<dbReference type="EMBL" id="VXPY01000002">
    <property type="protein sequence ID" value="MYD88734.1"/>
    <property type="molecule type" value="Genomic_DNA"/>
</dbReference>
<accession>A0A6B1DQM0</accession>
<proteinExistence type="predicted"/>
<name>A0A6B1DQM0_9CHLR</name>
<gene>
    <name evidence="1" type="ORF">F4Y08_00105</name>
</gene>
<dbReference type="AlphaFoldDB" id="A0A6B1DQM0"/>
<evidence type="ECO:0000313" key="1">
    <source>
        <dbReference type="EMBL" id="MYD88734.1"/>
    </source>
</evidence>